<feature type="non-terminal residue" evidence="3">
    <location>
        <position position="81"/>
    </location>
</feature>
<dbReference type="AlphaFoldDB" id="A0A428RHZ1"/>
<evidence type="ECO:0000313" key="4">
    <source>
        <dbReference type="Proteomes" id="UP000287972"/>
    </source>
</evidence>
<feature type="transmembrane region" description="Helical" evidence="2">
    <location>
        <begin position="48"/>
        <end position="71"/>
    </location>
</feature>
<reference evidence="3 4" key="1">
    <citation type="submission" date="2017-06" db="EMBL/GenBank/DDBJ databases">
        <title>Comparative genomic analysis of Ambrosia Fusariam Clade fungi.</title>
        <authorList>
            <person name="Stajich J.E."/>
            <person name="Carrillo J."/>
            <person name="Kijimoto T."/>
            <person name="Eskalen A."/>
            <person name="O'Donnell K."/>
            <person name="Kasson M."/>
        </authorList>
    </citation>
    <scope>NUCLEOTIDE SEQUENCE [LARGE SCALE GENOMIC DNA]</scope>
    <source>
        <strain evidence="3 4">NRRL62606</strain>
    </source>
</reference>
<feature type="compositionally biased region" description="Basic residues" evidence="1">
    <location>
        <begin position="1"/>
        <end position="10"/>
    </location>
</feature>
<keyword evidence="2" id="KW-1133">Transmembrane helix</keyword>
<keyword evidence="2" id="KW-0812">Transmembrane</keyword>
<evidence type="ECO:0000256" key="1">
    <source>
        <dbReference type="SAM" id="MobiDB-lite"/>
    </source>
</evidence>
<accession>A0A428RHZ1</accession>
<protein>
    <submittedName>
        <fullName evidence="3">Uncharacterized protein</fullName>
    </submittedName>
</protein>
<comment type="caution">
    <text evidence="3">The sequence shown here is derived from an EMBL/GenBank/DDBJ whole genome shotgun (WGS) entry which is preliminary data.</text>
</comment>
<evidence type="ECO:0000256" key="2">
    <source>
        <dbReference type="SAM" id="Phobius"/>
    </source>
</evidence>
<proteinExistence type="predicted"/>
<evidence type="ECO:0000313" key="3">
    <source>
        <dbReference type="EMBL" id="RSL77167.1"/>
    </source>
</evidence>
<dbReference type="EMBL" id="NKCL01000261">
    <property type="protein sequence ID" value="RSL77167.1"/>
    <property type="molecule type" value="Genomic_DNA"/>
</dbReference>
<organism evidence="3 4">
    <name type="scientific">Fusarium floridanum</name>
    <dbReference type="NCBI Taxonomy" id="1325733"/>
    <lineage>
        <taxon>Eukaryota</taxon>
        <taxon>Fungi</taxon>
        <taxon>Dikarya</taxon>
        <taxon>Ascomycota</taxon>
        <taxon>Pezizomycotina</taxon>
        <taxon>Sordariomycetes</taxon>
        <taxon>Hypocreomycetidae</taxon>
        <taxon>Hypocreales</taxon>
        <taxon>Nectriaceae</taxon>
        <taxon>Fusarium</taxon>
        <taxon>Fusarium solani species complex</taxon>
    </lineage>
</organism>
<dbReference type="Proteomes" id="UP000287972">
    <property type="component" value="Unassembled WGS sequence"/>
</dbReference>
<name>A0A428RHZ1_9HYPO</name>
<keyword evidence="4" id="KW-1185">Reference proteome</keyword>
<sequence>MARTRVRGLSRVRGMAWASMTTPEDGRPSTEDDNATKENPKHSNSKKLGLGLGLGFGVAGLIAFMLSHLHLSERTRPMLMP</sequence>
<feature type="region of interest" description="Disordered" evidence="1">
    <location>
        <begin position="1"/>
        <end position="49"/>
    </location>
</feature>
<gene>
    <name evidence="3" type="ORF">CEP51_009296</name>
</gene>
<feature type="compositionally biased region" description="Basic and acidic residues" evidence="1">
    <location>
        <begin position="24"/>
        <end position="41"/>
    </location>
</feature>
<keyword evidence="2" id="KW-0472">Membrane</keyword>